<dbReference type="InterPro" id="IPR028082">
    <property type="entry name" value="Peripla_BP_I"/>
</dbReference>
<dbReference type="eggNOG" id="COG1744">
    <property type="taxonomic scope" value="Bacteria"/>
</dbReference>
<evidence type="ECO:0000256" key="2">
    <source>
        <dbReference type="ARBA" id="ARBA00008610"/>
    </source>
</evidence>
<proteinExistence type="inferred from homology"/>
<dbReference type="HOGENOM" id="CLU_038813_0_0_9"/>
<organism evidence="9 10">
    <name type="scientific">Clostridium bornimense</name>
    <dbReference type="NCBI Taxonomy" id="1216932"/>
    <lineage>
        <taxon>Bacteria</taxon>
        <taxon>Bacillati</taxon>
        <taxon>Bacillota</taxon>
        <taxon>Clostridia</taxon>
        <taxon>Eubacteriales</taxon>
        <taxon>Clostridiaceae</taxon>
        <taxon>Clostridium</taxon>
    </lineage>
</organism>
<protein>
    <submittedName>
        <fullName evidence="9">Basic membrane lipoprotein</fullName>
    </submittedName>
</protein>
<dbReference type="PANTHER" id="PTHR34296">
    <property type="entry name" value="TRANSCRIPTIONAL ACTIVATOR PROTEIN MED"/>
    <property type="match status" value="1"/>
</dbReference>
<evidence type="ECO:0000313" key="10">
    <source>
        <dbReference type="Proteomes" id="UP000019426"/>
    </source>
</evidence>
<name>W6S1H6_9CLOT</name>
<evidence type="ECO:0000256" key="5">
    <source>
        <dbReference type="ARBA" id="ARBA00023136"/>
    </source>
</evidence>
<keyword evidence="4 7" id="KW-0732">Signal</keyword>
<dbReference type="Proteomes" id="UP000019426">
    <property type="component" value="Chromosome M2/40_rep1"/>
</dbReference>
<dbReference type="PATRIC" id="fig|1216932.3.peg.971"/>
<comment type="subcellular location">
    <subcellularLocation>
        <location evidence="1">Cell membrane</location>
        <topology evidence="1">Lipid-anchor</topology>
    </subcellularLocation>
</comment>
<keyword evidence="10" id="KW-1185">Reference proteome</keyword>
<evidence type="ECO:0000313" key="9">
    <source>
        <dbReference type="EMBL" id="CDM68147.1"/>
    </source>
</evidence>
<accession>W6S1H6</accession>
<evidence type="ECO:0000256" key="7">
    <source>
        <dbReference type="SAM" id="SignalP"/>
    </source>
</evidence>
<comment type="similarity">
    <text evidence="2">Belongs to the BMP lipoprotein family.</text>
</comment>
<evidence type="ECO:0000256" key="6">
    <source>
        <dbReference type="ARBA" id="ARBA00023288"/>
    </source>
</evidence>
<keyword evidence="3" id="KW-1003">Cell membrane</keyword>
<evidence type="ECO:0000256" key="1">
    <source>
        <dbReference type="ARBA" id="ARBA00004193"/>
    </source>
</evidence>
<dbReference type="OrthoDB" id="9769871at2"/>
<dbReference type="KEGG" id="clt:CM240_0983"/>
<dbReference type="EMBL" id="HG917868">
    <property type="protein sequence ID" value="CDM68147.1"/>
    <property type="molecule type" value="Genomic_DNA"/>
</dbReference>
<dbReference type="STRING" id="1216932.CM240_0983"/>
<feature type="signal peptide" evidence="7">
    <location>
        <begin position="1"/>
        <end position="23"/>
    </location>
</feature>
<feature type="domain" description="ABC transporter substrate-binding protein PnrA-like" evidence="8">
    <location>
        <begin position="47"/>
        <end position="353"/>
    </location>
</feature>
<gene>
    <name evidence="9" type="ORF">CM240_0983</name>
</gene>
<keyword evidence="5" id="KW-0472">Membrane</keyword>
<dbReference type="Pfam" id="PF02608">
    <property type="entry name" value="Bmp"/>
    <property type="match status" value="1"/>
</dbReference>
<sequence length="359" mass="38350">MQKKKVLALLTAGIISMSMLVGCGSKKANEEANSNLKPTDLKIGLATDQGGLGDKSFNDLANKGLEDTKKVYNLKTQVLQSSSSTVYEQNLKELSDSNDLTFATGFTMEDATSKIASSRADKKFAIIDAYVDMPNVNSITFKEYEGAFLMGVIAGKMTKTNKVGFVGGIDNNPVIERFEAGYIAGVKAVNSEAAKGLIAEGNAKHGKYSRYVGTFGDPTKGGEYANQLYNEGVDVIFHAAGGTGVGVINKAAELREQGKDVWVIGVDQDQAVTMPNAKDAILSSCIKRVDIAVEDVARKFLEGSFEGGKETVFGLAENGMDIAETKDNLPESVIEEVENYKKQIVDGAIVVPATLAELK</sequence>
<dbReference type="GO" id="GO:0005886">
    <property type="term" value="C:plasma membrane"/>
    <property type="evidence" value="ECO:0007669"/>
    <property type="project" value="UniProtKB-SubCell"/>
</dbReference>
<evidence type="ECO:0000259" key="8">
    <source>
        <dbReference type="Pfam" id="PF02608"/>
    </source>
</evidence>
<dbReference type="AlphaFoldDB" id="W6S1H6"/>
<dbReference type="InterPro" id="IPR003760">
    <property type="entry name" value="PnrA-like"/>
</dbReference>
<dbReference type="PANTHER" id="PTHR34296:SF2">
    <property type="entry name" value="ABC TRANSPORTER GUANOSINE-BINDING PROTEIN NUPN"/>
    <property type="match status" value="1"/>
</dbReference>
<reference evidence="9 10" key="1">
    <citation type="submission" date="2013-11" db="EMBL/GenBank/DDBJ databases">
        <title>Complete genome sequence of Clostridum sp. M2/40.</title>
        <authorList>
            <person name="Wibberg D."/>
            <person name="Puehler A."/>
            <person name="Schlueter A."/>
        </authorList>
    </citation>
    <scope>NUCLEOTIDE SEQUENCE [LARGE SCALE GENOMIC DNA]</scope>
    <source>
        <strain evidence="10">M2/40</strain>
    </source>
</reference>
<dbReference type="InterPro" id="IPR050957">
    <property type="entry name" value="BMP_lipoprotein"/>
</dbReference>
<evidence type="ECO:0000256" key="3">
    <source>
        <dbReference type="ARBA" id="ARBA00022475"/>
    </source>
</evidence>
<keyword evidence="6 9" id="KW-0449">Lipoprotein</keyword>
<dbReference type="CDD" id="cd06354">
    <property type="entry name" value="PBP1_PrnA-like"/>
    <property type="match status" value="1"/>
</dbReference>
<dbReference type="SUPFAM" id="SSF53822">
    <property type="entry name" value="Periplasmic binding protein-like I"/>
    <property type="match status" value="1"/>
</dbReference>
<dbReference type="Gene3D" id="3.40.50.2300">
    <property type="match status" value="2"/>
</dbReference>
<evidence type="ECO:0000256" key="4">
    <source>
        <dbReference type="ARBA" id="ARBA00022729"/>
    </source>
</evidence>
<dbReference type="RefSeq" id="WP_044037021.1">
    <property type="nucleotide sequence ID" value="NZ_HG917868.1"/>
</dbReference>
<feature type="chain" id="PRO_5039360493" evidence="7">
    <location>
        <begin position="24"/>
        <end position="359"/>
    </location>
</feature>
<dbReference type="PROSITE" id="PS51257">
    <property type="entry name" value="PROKAR_LIPOPROTEIN"/>
    <property type="match status" value="1"/>
</dbReference>